<dbReference type="EMBL" id="OU503052">
    <property type="protein sequence ID" value="CAI9780257.1"/>
    <property type="molecule type" value="Genomic_DNA"/>
</dbReference>
<evidence type="ECO:0000313" key="4">
    <source>
        <dbReference type="Proteomes" id="UP000834106"/>
    </source>
</evidence>
<dbReference type="Pfam" id="PF23596">
    <property type="entry name" value="DUF7138"/>
    <property type="match status" value="3"/>
</dbReference>
<evidence type="ECO:0000256" key="1">
    <source>
        <dbReference type="SAM" id="MobiDB-lite"/>
    </source>
</evidence>
<feature type="region of interest" description="Disordered" evidence="1">
    <location>
        <begin position="328"/>
        <end position="369"/>
    </location>
</feature>
<gene>
    <name evidence="3" type="ORF">FPE_LOCUS27687</name>
</gene>
<dbReference type="AlphaFoldDB" id="A0AAD2A2I7"/>
<feature type="domain" description="DUF7138" evidence="2">
    <location>
        <begin position="237"/>
        <end position="321"/>
    </location>
</feature>
<dbReference type="PANTHER" id="PTHR36351:SF1">
    <property type="entry name" value="EMBRYO SAC DEVELOPMENT ARREST 12"/>
    <property type="match status" value="1"/>
</dbReference>
<dbReference type="InterPro" id="IPR055562">
    <property type="entry name" value="DUF7138"/>
</dbReference>
<organism evidence="3 4">
    <name type="scientific">Fraxinus pennsylvanica</name>
    <dbReference type="NCBI Taxonomy" id="56036"/>
    <lineage>
        <taxon>Eukaryota</taxon>
        <taxon>Viridiplantae</taxon>
        <taxon>Streptophyta</taxon>
        <taxon>Embryophyta</taxon>
        <taxon>Tracheophyta</taxon>
        <taxon>Spermatophyta</taxon>
        <taxon>Magnoliopsida</taxon>
        <taxon>eudicotyledons</taxon>
        <taxon>Gunneridae</taxon>
        <taxon>Pentapetalae</taxon>
        <taxon>asterids</taxon>
        <taxon>lamiids</taxon>
        <taxon>Lamiales</taxon>
        <taxon>Oleaceae</taxon>
        <taxon>Oleeae</taxon>
        <taxon>Fraxinus</taxon>
    </lineage>
</organism>
<evidence type="ECO:0000259" key="2">
    <source>
        <dbReference type="Pfam" id="PF23596"/>
    </source>
</evidence>
<feature type="domain" description="DUF7138" evidence="2">
    <location>
        <begin position="6"/>
        <end position="88"/>
    </location>
</feature>
<proteinExistence type="predicted"/>
<feature type="domain" description="DUF7138" evidence="2">
    <location>
        <begin position="121"/>
        <end position="203"/>
    </location>
</feature>
<sequence>MAAVSEIPVVFLDRGEEKNYGNISISAALDYNLFVSTVSGMIGLLPNQKVSIYKMKNPFTPATGPELELVDDKIDFGLLCSQKNIIFQVVLGRSDSEMSRNSPERTHGVEGSNNLENNMSAEVPVVFFDGKEKKSLGNISISPALDYKLFMSTVGQIIGILPNQEISIYHTKNPYVPETCPDLTPVDEKIDFGLLCSQKDITFEVVLERSDSKMSRDSQERSHGDEGSNILENNMAVEIPVVVFDGDDENNFGNISISPATDYKLFVSTVGHFIGTLPNQKITIYHTKHPYARATGPELNPVEEKTDFGLLCSQKDIVFLVVLGRSGSEMSRNPSERTPSPQPVPTSENLEPTHRNEPAAVDKEAVSST</sequence>
<evidence type="ECO:0000313" key="3">
    <source>
        <dbReference type="EMBL" id="CAI9780257.1"/>
    </source>
</evidence>
<dbReference type="PANTHER" id="PTHR36351">
    <property type="entry name" value="EMBRYO SAC DEVELOPMENT ARREST 12"/>
    <property type="match status" value="1"/>
</dbReference>
<accession>A0AAD2A2I7</accession>
<keyword evidence="4" id="KW-1185">Reference proteome</keyword>
<dbReference type="Proteomes" id="UP000834106">
    <property type="component" value="Chromosome 17"/>
</dbReference>
<reference evidence="3" key="1">
    <citation type="submission" date="2023-05" db="EMBL/GenBank/DDBJ databases">
        <authorList>
            <person name="Huff M."/>
        </authorList>
    </citation>
    <scope>NUCLEOTIDE SEQUENCE</scope>
</reference>
<protein>
    <recommendedName>
        <fullName evidence="2">DUF7138 domain-containing protein</fullName>
    </recommendedName>
</protein>
<feature type="compositionally biased region" description="Polar residues" evidence="1">
    <location>
        <begin position="328"/>
        <end position="350"/>
    </location>
</feature>
<feature type="compositionally biased region" description="Basic and acidic residues" evidence="1">
    <location>
        <begin position="351"/>
        <end position="369"/>
    </location>
</feature>
<name>A0AAD2A2I7_9LAMI</name>